<accession>A0ACC2UPE7</accession>
<gene>
    <name evidence="1" type="ORF">DSO57_1020498</name>
</gene>
<reference evidence="1" key="1">
    <citation type="submission" date="2022-04" db="EMBL/GenBank/DDBJ databases">
        <title>Genome of the entomopathogenic fungus Entomophthora muscae.</title>
        <authorList>
            <person name="Elya C."/>
            <person name="Lovett B.R."/>
            <person name="Lee E."/>
            <person name="Macias A.M."/>
            <person name="Hajek A.E."/>
            <person name="De Bivort B.L."/>
            <person name="Kasson M.T."/>
            <person name="De Fine Licht H.H."/>
            <person name="Stajich J.E."/>
        </authorList>
    </citation>
    <scope>NUCLEOTIDE SEQUENCE</scope>
    <source>
        <strain evidence="1">Berkeley</strain>
    </source>
</reference>
<dbReference type="EMBL" id="QTSX02000096">
    <property type="protein sequence ID" value="KAJ9088713.1"/>
    <property type="molecule type" value="Genomic_DNA"/>
</dbReference>
<sequence length="70" mass="7579">MYPLAFPNTILRLARRKGAFVSQGLGLFKGGLGRGPQAELSQLDGDTGGWVFTTPRPKPVEILVLAQLQK</sequence>
<name>A0ACC2UPE7_9FUNG</name>
<protein>
    <submittedName>
        <fullName evidence="1">Uncharacterized protein</fullName>
    </submittedName>
</protein>
<evidence type="ECO:0000313" key="1">
    <source>
        <dbReference type="EMBL" id="KAJ9088713.1"/>
    </source>
</evidence>
<keyword evidence="2" id="KW-1185">Reference proteome</keyword>
<evidence type="ECO:0000313" key="2">
    <source>
        <dbReference type="Proteomes" id="UP001165960"/>
    </source>
</evidence>
<organism evidence="1 2">
    <name type="scientific">Entomophthora muscae</name>
    <dbReference type="NCBI Taxonomy" id="34485"/>
    <lineage>
        <taxon>Eukaryota</taxon>
        <taxon>Fungi</taxon>
        <taxon>Fungi incertae sedis</taxon>
        <taxon>Zoopagomycota</taxon>
        <taxon>Entomophthoromycotina</taxon>
        <taxon>Entomophthoromycetes</taxon>
        <taxon>Entomophthorales</taxon>
        <taxon>Entomophthoraceae</taxon>
        <taxon>Entomophthora</taxon>
    </lineage>
</organism>
<dbReference type="Proteomes" id="UP001165960">
    <property type="component" value="Unassembled WGS sequence"/>
</dbReference>
<comment type="caution">
    <text evidence="1">The sequence shown here is derived from an EMBL/GenBank/DDBJ whole genome shotgun (WGS) entry which is preliminary data.</text>
</comment>
<proteinExistence type="predicted"/>